<dbReference type="Proteomes" id="UP000006727">
    <property type="component" value="Chromosome 2"/>
</dbReference>
<dbReference type="Gramene" id="Pp3c2_2821V3.1">
    <property type="protein sequence ID" value="Pp3c2_2821V3.1"/>
    <property type="gene ID" value="Pp3c2_2821"/>
</dbReference>
<accession>A0A2K1KZX0</accession>
<evidence type="ECO:0000313" key="5">
    <source>
        <dbReference type="Proteomes" id="UP000006727"/>
    </source>
</evidence>
<dbReference type="EnsemblPlants" id="Pp3c2_2821V3.1">
    <property type="protein sequence ID" value="Pp3c2_2821V3.1"/>
    <property type="gene ID" value="Pp3c2_2821"/>
</dbReference>
<dbReference type="EMBL" id="ABEU02000002">
    <property type="protein sequence ID" value="PNR59326.1"/>
    <property type="molecule type" value="Genomic_DNA"/>
</dbReference>
<feature type="chain" id="PRO_5044576490" description="Transmembrane protein" evidence="2">
    <location>
        <begin position="27"/>
        <end position="202"/>
    </location>
</feature>
<dbReference type="GeneID" id="112278736"/>
<sequence length="202" mass="22262">MVRWRGDARFFLVLASLCCVVSFSNGRVLPNLPSSPSARVGELERDGFESSAEFYRIVAEVPSTTKTDVEGGKIQSKTQSSASEAQNCLLGLCKIFRRNGDTDDQYWQLSDPSIPVIQGKKWTKTFGKIAEWVLHAIVVVLVVGALSYLVSCLCACCIGLDLLAEIWRRLGGWSAFDYFVNVAPSVAEIDPEPLPLLRSQVE</sequence>
<dbReference type="RefSeq" id="XP_024368197.1">
    <property type="nucleotide sequence ID" value="XM_024512429.2"/>
</dbReference>
<feature type="transmembrane region" description="Helical" evidence="1">
    <location>
        <begin position="132"/>
        <end position="160"/>
    </location>
</feature>
<evidence type="ECO:0000313" key="4">
    <source>
        <dbReference type="EnsemblPlants" id="Pp3c2_2821V3.1"/>
    </source>
</evidence>
<feature type="signal peptide" evidence="2">
    <location>
        <begin position="1"/>
        <end position="26"/>
    </location>
</feature>
<evidence type="ECO:0000256" key="1">
    <source>
        <dbReference type="SAM" id="Phobius"/>
    </source>
</evidence>
<reference evidence="3 5" key="2">
    <citation type="journal article" date="2018" name="Plant J.">
        <title>The Physcomitrella patens chromosome-scale assembly reveals moss genome structure and evolution.</title>
        <authorList>
            <person name="Lang D."/>
            <person name="Ullrich K.K."/>
            <person name="Murat F."/>
            <person name="Fuchs J."/>
            <person name="Jenkins J."/>
            <person name="Haas F.B."/>
            <person name="Piednoel M."/>
            <person name="Gundlach H."/>
            <person name="Van Bel M."/>
            <person name="Meyberg R."/>
            <person name="Vives C."/>
            <person name="Morata J."/>
            <person name="Symeonidi A."/>
            <person name="Hiss M."/>
            <person name="Muchero W."/>
            <person name="Kamisugi Y."/>
            <person name="Saleh O."/>
            <person name="Blanc G."/>
            <person name="Decker E.L."/>
            <person name="van Gessel N."/>
            <person name="Grimwood J."/>
            <person name="Hayes R.D."/>
            <person name="Graham S.W."/>
            <person name="Gunter L.E."/>
            <person name="McDaniel S.F."/>
            <person name="Hoernstein S.N.W."/>
            <person name="Larsson A."/>
            <person name="Li F.W."/>
            <person name="Perroud P.F."/>
            <person name="Phillips J."/>
            <person name="Ranjan P."/>
            <person name="Rokshar D.S."/>
            <person name="Rothfels C.J."/>
            <person name="Schneider L."/>
            <person name="Shu S."/>
            <person name="Stevenson D.W."/>
            <person name="Thummler F."/>
            <person name="Tillich M."/>
            <person name="Villarreal Aguilar J.C."/>
            <person name="Widiez T."/>
            <person name="Wong G.K."/>
            <person name="Wymore A."/>
            <person name="Zhang Y."/>
            <person name="Zimmer A.D."/>
            <person name="Quatrano R.S."/>
            <person name="Mayer K.F.X."/>
            <person name="Goodstein D."/>
            <person name="Casacuberta J.M."/>
            <person name="Vandepoele K."/>
            <person name="Reski R."/>
            <person name="Cuming A.C."/>
            <person name="Tuskan G.A."/>
            <person name="Maumus F."/>
            <person name="Salse J."/>
            <person name="Schmutz J."/>
            <person name="Rensing S.A."/>
        </authorList>
    </citation>
    <scope>NUCLEOTIDE SEQUENCE [LARGE SCALE GENOMIC DNA]</scope>
    <source>
        <strain evidence="4 5">cv. Gransden 2004</strain>
    </source>
</reference>
<evidence type="ECO:0000256" key="2">
    <source>
        <dbReference type="SAM" id="SignalP"/>
    </source>
</evidence>
<dbReference type="OrthoDB" id="10584505at2759"/>
<evidence type="ECO:0000313" key="3">
    <source>
        <dbReference type="EMBL" id="PNR59326.1"/>
    </source>
</evidence>
<keyword evidence="1" id="KW-0812">Transmembrane</keyword>
<dbReference type="PaxDb" id="3218-PP1S7_54V6.1"/>
<reference evidence="3 5" key="1">
    <citation type="journal article" date="2008" name="Science">
        <title>The Physcomitrella genome reveals evolutionary insights into the conquest of land by plants.</title>
        <authorList>
            <person name="Rensing S."/>
            <person name="Lang D."/>
            <person name="Zimmer A."/>
            <person name="Terry A."/>
            <person name="Salamov A."/>
            <person name="Shapiro H."/>
            <person name="Nishiyama T."/>
            <person name="Perroud P.-F."/>
            <person name="Lindquist E."/>
            <person name="Kamisugi Y."/>
            <person name="Tanahashi T."/>
            <person name="Sakakibara K."/>
            <person name="Fujita T."/>
            <person name="Oishi K."/>
            <person name="Shin-I T."/>
            <person name="Kuroki Y."/>
            <person name="Toyoda A."/>
            <person name="Suzuki Y."/>
            <person name="Hashimoto A."/>
            <person name="Yamaguchi K."/>
            <person name="Sugano A."/>
            <person name="Kohara Y."/>
            <person name="Fujiyama A."/>
            <person name="Anterola A."/>
            <person name="Aoki S."/>
            <person name="Ashton N."/>
            <person name="Barbazuk W.B."/>
            <person name="Barker E."/>
            <person name="Bennetzen J."/>
            <person name="Bezanilla M."/>
            <person name="Blankenship R."/>
            <person name="Cho S.H."/>
            <person name="Dutcher S."/>
            <person name="Estelle M."/>
            <person name="Fawcett J.A."/>
            <person name="Gundlach H."/>
            <person name="Hanada K."/>
            <person name="Heyl A."/>
            <person name="Hicks K.A."/>
            <person name="Hugh J."/>
            <person name="Lohr M."/>
            <person name="Mayer K."/>
            <person name="Melkozernov A."/>
            <person name="Murata T."/>
            <person name="Nelson D."/>
            <person name="Pils B."/>
            <person name="Prigge M."/>
            <person name="Reiss B."/>
            <person name="Renner T."/>
            <person name="Rombauts S."/>
            <person name="Rushton P."/>
            <person name="Sanderfoot A."/>
            <person name="Schween G."/>
            <person name="Shiu S.-H."/>
            <person name="Stueber K."/>
            <person name="Theodoulou F.L."/>
            <person name="Tu H."/>
            <person name="Van de Peer Y."/>
            <person name="Verrier P.J."/>
            <person name="Waters E."/>
            <person name="Wood A."/>
            <person name="Yang L."/>
            <person name="Cove D."/>
            <person name="Cuming A."/>
            <person name="Hasebe M."/>
            <person name="Lucas S."/>
            <person name="Mishler D.B."/>
            <person name="Reski R."/>
            <person name="Grigoriev I."/>
            <person name="Quatrano R.S."/>
            <person name="Boore J.L."/>
        </authorList>
    </citation>
    <scope>NUCLEOTIDE SEQUENCE [LARGE SCALE GENOMIC DNA]</scope>
    <source>
        <strain evidence="4 5">cv. Gransden 2004</strain>
    </source>
</reference>
<proteinExistence type="predicted"/>
<keyword evidence="1" id="KW-0472">Membrane</keyword>
<protein>
    <recommendedName>
        <fullName evidence="6">Transmembrane protein</fullName>
    </recommendedName>
</protein>
<evidence type="ECO:0008006" key="6">
    <source>
        <dbReference type="Google" id="ProtNLM"/>
    </source>
</evidence>
<dbReference type="AlphaFoldDB" id="A0A2K1KZX0"/>
<keyword evidence="5" id="KW-1185">Reference proteome</keyword>
<gene>
    <name evidence="4" type="primary">LOC112278736</name>
    <name evidence="3" type="ORF">PHYPA_002117</name>
</gene>
<organism evidence="3">
    <name type="scientific">Physcomitrium patens</name>
    <name type="common">Spreading-leaved earth moss</name>
    <name type="synonym">Physcomitrella patens</name>
    <dbReference type="NCBI Taxonomy" id="3218"/>
    <lineage>
        <taxon>Eukaryota</taxon>
        <taxon>Viridiplantae</taxon>
        <taxon>Streptophyta</taxon>
        <taxon>Embryophyta</taxon>
        <taxon>Bryophyta</taxon>
        <taxon>Bryophytina</taxon>
        <taxon>Bryopsida</taxon>
        <taxon>Funariidae</taxon>
        <taxon>Funariales</taxon>
        <taxon>Funariaceae</taxon>
        <taxon>Physcomitrium</taxon>
    </lineage>
</organism>
<keyword evidence="1" id="KW-1133">Transmembrane helix</keyword>
<reference evidence="4" key="3">
    <citation type="submission" date="2020-12" db="UniProtKB">
        <authorList>
            <consortium name="EnsemblPlants"/>
        </authorList>
    </citation>
    <scope>IDENTIFICATION</scope>
</reference>
<name>A0A2K1KZX0_PHYPA</name>
<keyword evidence="2" id="KW-0732">Signal</keyword>